<gene>
    <name evidence="3" type="ORF">I553_10492</name>
</gene>
<feature type="chain" id="PRO_5004983924" evidence="2">
    <location>
        <begin position="29"/>
        <end position="102"/>
    </location>
</feature>
<dbReference type="PATRIC" id="fig|1299334.3.peg.1839"/>
<dbReference type="EMBL" id="JAOB01000016">
    <property type="protein sequence ID" value="EUA68317.1"/>
    <property type="molecule type" value="Genomic_DNA"/>
</dbReference>
<feature type="region of interest" description="Disordered" evidence="1">
    <location>
        <begin position="78"/>
        <end position="102"/>
    </location>
</feature>
<keyword evidence="2" id="KW-0732">Signal</keyword>
<dbReference type="AlphaFoldDB" id="X8DI84"/>
<evidence type="ECO:0000256" key="2">
    <source>
        <dbReference type="SAM" id="SignalP"/>
    </source>
</evidence>
<protein>
    <submittedName>
        <fullName evidence="3">Exported repetitive domain protein</fullName>
    </submittedName>
</protein>
<accession>X8DI84</accession>
<evidence type="ECO:0000256" key="1">
    <source>
        <dbReference type="SAM" id="MobiDB-lite"/>
    </source>
</evidence>
<sequence>MPNRRRRKLSTAMSAVAALAVASPFAYTAVSGLTADATPAPQHREFVRAAVMTDLPNELMSALSQGLSQFGINLPPVPSLGATGTTPATTPGLTTPGSPVQA</sequence>
<organism evidence="3">
    <name type="scientific">Mycobacterium xenopi 4042</name>
    <dbReference type="NCBI Taxonomy" id="1299334"/>
    <lineage>
        <taxon>Bacteria</taxon>
        <taxon>Bacillati</taxon>
        <taxon>Actinomycetota</taxon>
        <taxon>Actinomycetes</taxon>
        <taxon>Mycobacteriales</taxon>
        <taxon>Mycobacteriaceae</taxon>
        <taxon>Mycobacterium</taxon>
    </lineage>
</organism>
<comment type="caution">
    <text evidence="3">The sequence shown here is derived from an EMBL/GenBank/DDBJ whole genome shotgun (WGS) entry which is preliminary data.</text>
</comment>
<feature type="signal peptide" evidence="2">
    <location>
        <begin position="1"/>
        <end position="28"/>
    </location>
</feature>
<proteinExistence type="predicted"/>
<feature type="compositionally biased region" description="Low complexity" evidence="1">
    <location>
        <begin position="79"/>
        <end position="102"/>
    </location>
</feature>
<name>X8DI84_MYCXE</name>
<evidence type="ECO:0000313" key="3">
    <source>
        <dbReference type="EMBL" id="EUA68317.1"/>
    </source>
</evidence>
<reference evidence="3" key="1">
    <citation type="submission" date="2014-01" db="EMBL/GenBank/DDBJ databases">
        <authorList>
            <person name="Brown-Elliot B."/>
            <person name="Wallace R."/>
            <person name="Lenaerts A."/>
            <person name="Ordway D."/>
            <person name="DeGroote M.A."/>
            <person name="Parker T."/>
            <person name="Sizemore C."/>
            <person name="Tallon L.J."/>
            <person name="Sadzewicz L.K."/>
            <person name="Sengamalay N."/>
            <person name="Fraser C.M."/>
            <person name="Hine E."/>
            <person name="Shefchek K.A."/>
            <person name="Das S.P."/>
            <person name="Tettelin H."/>
        </authorList>
    </citation>
    <scope>NUCLEOTIDE SEQUENCE [LARGE SCALE GENOMIC DNA]</scope>
    <source>
        <strain evidence="3">4042</strain>
    </source>
</reference>